<dbReference type="SUPFAM" id="SSF81383">
    <property type="entry name" value="F-box domain"/>
    <property type="match status" value="1"/>
</dbReference>
<dbReference type="NCBIfam" id="TIGR01640">
    <property type="entry name" value="F_box_assoc_1"/>
    <property type="match status" value="1"/>
</dbReference>
<reference evidence="1" key="1">
    <citation type="submission" date="2015-06" db="UniProtKB">
        <authorList>
            <consortium name="EnsemblPlants"/>
        </authorList>
    </citation>
    <scope>IDENTIFICATION</scope>
</reference>
<dbReference type="SMART" id="SM00256">
    <property type="entry name" value="FBOX"/>
    <property type="match status" value="1"/>
</dbReference>
<accession>N1R4U0</accession>
<protein>
    <submittedName>
        <fullName evidence="1">Uncharacterized protein</fullName>
    </submittedName>
</protein>
<dbReference type="InterPro" id="IPR017451">
    <property type="entry name" value="F-box-assoc_interact_dom"/>
</dbReference>
<dbReference type="Pfam" id="PF00646">
    <property type="entry name" value="F-box"/>
    <property type="match status" value="1"/>
</dbReference>
<dbReference type="Gene3D" id="1.20.1280.50">
    <property type="match status" value="1"/>
</dbReference>
<dbReference type="AlphaFoldDB" id="N1R4U0"/>
<dbReference type="InterPro" id="IPR013187">
    <property type="entry name" value="F-box-assoc_dom_typ3"/>
</dbReference>
<name>N1R4U0_AEGTA</name>
<dbReference type="PANTHER" id="PTHR31111">
    <property type="entry name" value="BNAA05G37150D PROTEIN-RELATED"/>
    <property type="match status" value="1"/>
</dbReference>
<dbReference type="EnsemblPlants" id="EMT33664">
    <property type="protein sequence ID" value="EMT33664"/>
    <property type="gene ID" value="F775_01955"/>
</dbReference>
<dbReference type="CDD" id="cd22157">
    <property type="entry name" value="F-box_AtFBW1-like"/>
    <property type="match status" value="1"/>
</dbReference>
<organism evidence="1">
    <name type="scientific">Aegilops tauschii</name>
    <name type="common">Tausch's goatgrass</name>
    <name type="synonym">Aegilops squarrosa</name>
    <dbReference type="NCBI Taxonomy" id="37682"/>
    <lineage>
        <taxon>Eukaryota</taxon>
        <taxon>Viridiplantae</taxon>
        <taxon>Streptophyta</taxon>
        <taxon>Embryophyta</taxon>
        <taxon>Tracheophyta</taxon>
        <taxon>Spermatophyta</taxon>
        <taxon>Magnoliopsida</taxon>
        <taxon>Liliopsida</taxon>
        <taxon>Poales</taxon>
        <taxon>Poaceae</taxon>
        <taxon>BOP clade</taxon>
        <taxon>Pooideae</taxon>
        <taxon>Triticodae</taxon>
        <taxon>Triticeae</taxon>
        <taxon>Triticinae</taxon>
        <taxon>Aegilops</taxon>
    </lineage>
</organism>
<proteinExistence type="predicted"/>
<sequence length="334" mass="37215">MASPAMLPSLPDDLISEILSWVLVKSACRFCCVSRGWHALISGPAFVATHRSRPDPQLLLLATSYHHKEHGRRSYDLQLLDVDGEVVRVNKSVGAFWTICYGRDDALVCVTFGFCKPRDFLVANVINPATGSVLVKTTELDDGASYDVYMGDFTVGCAAPSGAYKVVRLMGNDPHRPWKVLTLGDGAKWRQVGFPAATQSTRYDRGPVVTIAGVMHFLYTSETSCEDYIFRLDLESEKWVATLKGPTSDELQMDVLIKYLLRFNNDTLCLVQWEKRLTNNVCSNIWLLTDHAKGTWVKAYTVSTDSITGLLIPLRMMRDSPKMLLYGFIGATSV</sequence>
<dbReference type="PANTHER" id="PTHR31111:SF136">
    <property type="entry name" value="F-BOX ASSOCIATED DOMAIN-CONTAINING PROTEIN"/>
    <property type="match status" value="1"/>
</dbReference>
<evidence type="ECO:0000313" key="1">
    <source>
        <dbReference type="EnsemblPlants" id="EMT33664"/>
    </source>
</evidence>
<dbReference type="Pfam" id="PF08268">
    <property type="entry name" value="FBA_3"/>
    <property type="match status" value="1"/>
</dbReference>
<dbReference type="ExpressionAtlas" id="N1R4U0">
    <property type="expression patterns" value="baseline"/>
</dbReference>
<dbReference type="InterPro" id="IPR001810">
    <property type="entry name" value="F-box_dom"/>
</dbReference>
<dbReference type="InterPro" id="IPR036047">
    <property type="entry name" value="F-box-like_dom_sf"/>
</dbReference>